<dbReference type="Gene3D" id="3.10.150.10">
    <property type="entry name" value="DNA Polymerase III, subunit A, domain 2"/>
    <property type="match status" value="2"/>
</dbReference>
<dbReference type="Pfam" id="PF00712">
    <property type="entry name" value="DNA_pol3_beta"/>
    <property type="match status" value="1"/>
</dbReference>
<dbReference type="GO" id="GO:0006271">
    <property type="term" value="P:DNA strand elongation involved in DNA replication"/>
    <property type="evidence" value="ECO:0007669"/>
    <property type="project" value="TreeGrafter"/>
</dbReference>
<evidence type="ECO:0000256" key="7">
    <source>
        <dbReference type="ARBA" id="ARBA00022705"/>
    </source>
</evidence>
<evidence type="ECO:0000256" key="9">
    <source>
        <dbReference type="ARBA" id="ARBA00023125"/>
    </source>
</evidence>
<evidence type="ECO:0000259" key="11">
    <source>
        <dbReference type="Pfam" id="PF00712"/>
    </source>
</evidence>
<evidence type="ECO:0000256" key="10">
    <source>
        <dbReference type="PIRNR" id="PIRNR000804"/>
    </source>
</evidence>
<feature type="domain" description="DNA polymerase III beta sliding clamp central" evidence="12">
    <location>
        <begin position="129"/>
        <end position="241"/>
    </location>
</feature>
<evidence type="ECO:0000256" key="8">
    <source>
        <dbReference type="ARBA" id="ARBA00022932"/>
    </source>
</evidence>
<evidence type="ECO:0000259" key="12">
    <source>
        <dbReference type="Pfam" id="PF02767"/>
    </source>
</evidence>
<keyword evidence="8 10" id="KW-0239">DNA-directed DNA polymerase</keyword>
<evidence type="ECO:0000313" key="15">
    <source>
        <dbReference type="Proteomes" id="UP000095390"/>
    </source>
</evidence>
<name>A0A173URP3_9FIRM</name>
<evidence type="ECO:0000256" key="1">
    <source>
        <dbReference type="ARBA" id="ARBA00004496"/>
    </source>
</evidence>
<comment type="function">
    <text evidence="10">Confers DNA tethering and processivity to DNA polymerases and other proteins. Acts as a clamp, forming a ring around DNA (a reaction catalyzed by the clamp-loading complex) which diffuses in an ATP-independent manner freely and bidirectionally along dsDNA. Initially characterized for its ability to contact the catalytic subunit of DNA polymerase III (Pol III), a complex, multichain enzyme responsible for most of the replicative synthesis in bacteria; Pol III exhibits 3'-5' exonuclease proofreading activity. The beta chain is required for initiation of replication as well as for processivity of DNA replication.</text>
</comment>
<evidence type="ECO:0000256" key="3">
    <source>
        <dbReference type="ARBA" id="ARBA00021035"/>
    </source>
</evidence>
<dbReference type="PANTHER" id="PTHR30478:SF0">
    <property type="entry name" value="BETA SLIDING CLAMP"/>
    <property type="match status" value="1"/>
</dbReference>
<dbReference type="Pfam" id="PF02768">
    <property type="entry name" value="DNA_pol3_beta_3"/>
    <property type="match status" value="1"/>
</dbReference>
<dbReference type="OrthoDB" id="8421503at2"/>
<organism evidence="14 15">
    <name type="scientific">Anaerobutyricum hallii</name>
    <dbReference type="NCBI Taxonomy" id="39488"/>
    <lineage>
        <taxon>Bacteria</taxon>
        <taxon>Bacillati</taxon>
        <taxon>Bacillota</taxon>
        <taxon>Clostridia</taxon>
        <taxon>Lachnospirales</taxon>
        <taxon>Lachnospiraceae</taxon>
        <taxon>Anaerobutyricum</taxon>
    </lineage>
</organism>
<feature type="domain" description="DNA polymerase III beta sliding clamp C-terminal" evidence="13">
    <location>
        <begin position="248"/>
        <end position="363"/>
    </location>
</feature>
<keyword evidence="7 10" id="KW-0235">DNA replication</keyword>
<dbReference type="GO" id="GO:0009360">
    <property type="term" value="C:DNA polymerase III complex"/>
    <property type="evidence" value="ECO:0007669"/>
    <property type="project" value="InterPro"/>
</dbReference>
<dbReference type="GO" id="GO:0003887">
    <property type="term" value="F:DNA-directed DNA polymerase activity"/>
    <property type="evidence" value="ECO:0007669"/>
    <property type="project" value="UniProtKB-UniRule"/>
</dbReference>
<feature type="domain" description="DNA polymerase III beta sliding clamp N-terminal" evidence="11">
    <location>
        <begin position="1"/>
        <end position="119"/>
    </location>
</feature>
<dbReference type="Pfam" id="PF02767">
    <property type="entry name" value="DNA_pol3_beta_2"/>
    <property type="match status" value="1"/>
</dbReference>
<dbReference type="SUPFAM" id="SSF55979">
    <property type="entry name" value="DNA clamp"/>
    <property type="match status" value="3"/>
</dbReference>
<accession>A0A173URP3</accession>
<dbReference type="EMBL" id="CYYC01000044">
    <property type="protein sequence ID" value="CUN17579.1"/>
    <property type="molecule type" value="Genomic_DNA"/>
</dbReference>
<comment type="similarity">
    <text evidence="2 10">Belongs to the beta sliding clamp family.</text>
</comment>
<evidence type="ECO:0000256" key="2">
    <source>
        <dbReference type="ARBA" id="ARBA00010752"/>
    </source>
</evidence>
<comment type="subunit">
    <text evidence="10">Forms a ring-shaped head-to-tail homodimer around DNA.</text>
</comment>
<dbReference type="InterPro" id="IPR022635">
    <property type="entry name" value="DNA_polIII_beta_C"/>
</dbReference>
<protein>
    <recommendedName>
        <fullName evidence="3 10">Beta sliding clamp</fullName>
    </recommendedName>
</protein>
<dbReference type="Proteomes" id="UP000095390">
    <property type="component" value="Unassembled WGS sequence"/>
</dbReference>
<dbReference type="GO" id="GO:0003677">
    <property type="term" value="F:DNA binding"/>
    <property type="evidence" value="ECO:0007669"/>
    <property type="project" value="UniProtKB-UniRule"/>
</dbReference>
<dbReference type="RefSeq" id="WP_055183272.1">
    <property type="nucleotide sequence ID" value="NZ_CALLAX010000061.1"/>
</dbReference>
<dbReference type="InterPro" id="IPR001001">
    <property type="entry name" value="DNA_polIII_beta"/>
</dbReference>
<dbReference type="PIRSF" id="PIRSF000804">
    <property type="entry name" value="DNA_pol_III_b"/>
    <property type="match status" value="1"/>
</dbReference>
<dbReference type="CDD" id="cd00140">
    <property type="entry name" value="beta_clamp"/>
    <property type="match status" value="1"/>
</dbReference>
<dbReference type="GO" id="GO:0008408">
    <property type="term" value="F:3'-5' exonuclease activity"/>
    <property type="evidence" value="ECO:0007669"/>
    <property type="project" value="InterPro"/>
</dbReference>
<keyword evidence="6 10" id="KW-0548">Nucleotidyltransferase</keyword>
<evidence type="ECO:0000256" key="4">
    <source>
        <dbReference type="ARBA" id="ARBA00022490"/>
    </source>
</evidence>
<gene>
    <name evidence="14" type="primary">dnaN</name>
    <name evidence="14" type="ORF">ERS852578_02670</name>
</gene>
<evidence type="ECO:0000256" key="5">
    <source>
        <dbReference type="ARBA" id="ARBA00022679"/>
    </source>
</evidence>
<dbReference type="SMART" id="SM00480">
    <property type="entry name" value="POL3Bc"/>
    <property type="match status" value="1"/>
</dbReference>
<sequence>MKITCSKNQFLYGVNTVSKAVSNKTTMDILQCILIEAYDDCIKLTANDTELGIETVIKGTIIEPGKIALEAKIFSEIIKKIPDNDVCIETDESGKTNIECEQIQCSIMGRKGDDFSHLPEIEKENKITLSQFDLKEVIRQTIFSVSDNENNKLMTGELLSIENNKMTVTSLDGHRISVRNIELQESYPKMEVIVPGKTLSEVSKILPGEAKDTINLYLTDKHILFEFGETKVVSRLLEGKFYNIGQMLSNDYETKLTINKMELLRCLDRSTLFVKESDKKPIILKIENEQMNLMISSQIGSMKDQIVISKEGKDLVIGFNPKFLVDALRVIDEEEVTIYLINSIAPCIIRDEKSSYLYLILPINVSNSNV</sequence>
<dbReference type="GO" id="GO:0005737">
    <property type="term" value="C:cytoplasm"/>
    <property type="evidence" value="ECO:0007669"/>
    <property type="project" value="UniProtKB-SubCell"/>
</dbReference>
<evidence type="ECO:0000313" key="14">
    <source>
        <dbReference type="EMBL" id="CUN17579.1"/>
    </source>
</evidence>
<dbReference type="AlphaFoldDB" id="A0A173URP3"/>
<evidence type="ECO:0000256" key="6">
    <source>
        <dbReference type="ARBA" id="ARBA00022695"/>
    </source>
</evidence>
<keyword evidence="4 10" id="KW-0963">Cytoplasm</keyword>
<keyword evidence="9" id="KW-0238">DNA-binding</keyword>
<dbReference type="InterPro" id="IPR022634">
    <property type="entry name" value="DNA_polIII_beta_N"/>
</dbReference>
<proteinExistence type="inferred from homology"/>
<dbReference type="InterPro" id="IPR022637">
    <property type="entry name" value="DNA_polIII_beta_cen"/>
</dbReference>
<reference evidence="14 15" key="1">
    <citation type="submission" date="2015-09" db="EMBL/GenBank/DDBJ databases">
        <authorList>
            <consortium name="Pathogen Informatics"/>
        </authorList>
    </citation>
    <scope>NUCLEOTIDE SEQUENCE [LARGE SCALE GENOMIC DNA]</scope>
    <source>
        <strain evidence="14 15">2789STDY5834966</strain>
    </source>
</reference>
<comment type="subcellular location">
    <subcellularLocation>
        <location evidence="1 10">Cytoplasm</location>
    </subcellularLocation>
</comment>
<dbReference type="InterPro" id="IPR046938">
    <property type="entry name" value="DNA_clamp_sf"/>
</dbReference>
<keyword evidence="5 10" id="KW-0808">Transferase</keyword>
<dbReference type="PANTHER" id="PTHR30478">
    <property type="entry name" value="DNA POLYMERASE III SUBUNIT BETA"/>
    <property type="match status" value="1"/>
</dbReference>
<evidence type="ECO:0000259" key="13">
    <source>
        <dbReference type="Pfam" id="PF02768"/>
    </source>
</evidence>
<dbReference type="NCBIfam" id="TIGR00663">
    <property type="entry name" value="dnan"/>
    <property type="match status" value="1"/>
</dbReference>